<feature type="compositionally biased region" description="Basic and acidic residues" evidence="1">
    <location>
        <begin position="104"/>
        <end position="129"/>
    </location>
</feature>
<proteinExistence type="predicted"/>
<sequence length="296" mass="33938">MLVAHPKFLPQQFGIVCENDSSQLSMHLRSHLLSRPSTNNPLDNIAHPMANTSQAPDLEGIIHHEMHGIVEQIKIMNKINARLVQYLATNNPHPFTAPILKDVDRSRHSHRSGDQDSQNHHSTDQENSTRRRGRSPHQDDQAHRHRDKSITPKIKDLNAWIDAINTSVKALVTMDTLIRQIESPFTERVMKVKEPTRSWFKKLSPKTLDSFGNLDRIFVANFMSCRVREKNTSHFFTVHQKDGKSLKNYIMHFNQTVLEVEDHNDKVVVMAMMEGLRPSLLFDSLSKSVHLTLSAL</sequence>
<organism evidence="3 4">
    <name type="scientific">Actinidia rufa</name>
    <dbReference type="NCBI Taxonomy" id="165716"/>
    <lineage>
        <taxon>Eukaryota</taxon>
        <taxon>Viridiplantae</taxon>
        <taxon>Streptophyta</taxon>
        <taxon>Embryophyta</taxon>
        <taxon>Tracheophyta</taxon>
        <taxon>Spermatophyta</taxon>
        <taxon>Magnoliopsida</taxon>
        <taxon>eudicotyledons</taxon>
        <taxon>Gunneridae</taxon>
        <taxon>Pentapetalae</taxon>
        <taxon>asterids</taxon>
        <taxon>Ericales</taxon>
        <taxon>Actinidiaceae</taxon>
        <taxon>Actinidia</taxon>
    </lineage>
</organism>
<feature type="compositionally biased region" description="Basic and acidic residues" evidence="1">
    <location>
        <begin position="136"/>
        <end position="149"/>
    </location>
</feature>
<gene>
    <name evidence="3" type="ORF">Acr_18g0007340</name>
</gene>
<dbReference type="OrthoDB" id="1740536at2759"/>
<feature type="region of interest" description="Disordered" evidence="1">
    <location>
        <begin position="104"/>
        <end position="149"/>
    </location>
</feature>
<reference evidence="3 4" key="1">
    <citation type="submission" date="2019-07" db="EMBL/GenBank/DDBJ databases">
        <title>De Novo Assembly of kiwifruit Actinidia rufa.</title>
        <authorList>
            <person name="Sugita-Konishi S."/>
            <person name="Sato K."/>
            <person name="Mori E."/>
            <person name="Abe Y."/>
            <person name="Kisaki G."/>
            <person name="Hamano K."/>
            <person name="Suezawa K."/>
            <person name="Otani M."/>
            <person name="Fukuda T."/>
            <person name="Manabe T."/>
            <person name="Gomi K."/>
            <person name="Tabuchi M."/>
            <person name="Akimitsu K."/>
            <person name="Kataoka I."/>
        </authorList>
    </citation>
    <scope>NUCLEOTIDE SEQUENCE [LARGE SCALE GENOMIC DNA]</scope>
    <source>
        <strain evidence="4">cv. Fuchu</strain>
    </source>
</reference>
<evidence type="ECO:0000256" key="1">
    <source>
        <dbReference type="SAM" id="MobiDB-lite"/>
    </source>
</evidence>
<dbReference type="AlphaFoldDB" id="A0A7J0G6Y8"/>
<dbReference type="Pfam" id="PF03732">
    <property type="entry name" value="Retrotrans_gag"/>
    <property type="match status" value="1"/>
</dbReference>
<protein>
    <recommendedName>
        <fullName evidence="2">Retrotransposon gag domain-containing protein</fullName>
    </recommendedName>
</protein>
<evidence type="ECO:0000313" key="3">
    <source>
        <dbReference type="EMBL" id="GFZ06564.1"/>
    </source>
</evidence>
<dbReference type="EMBL" id="BJWL01000018">
    <property type="protein sequence ID" value="GFZ06564.1"/>
    <property type="molecule type" value="Genomic_DNA"/>
</dbReference>
<dbReference type="InterPro" id="IPR005162">
    <property type="entry name" value="Retrotrans_gag_dom"/>
</dbReference>
<name>A0A7J0G6Y8_9ERIC</name>
<dbReference type="PANTHER" id="PTHR33223">
    <property type="entry name" value="CCHC-TYPE DOMAIN-CONTAINING PROTEIN"/>
    <property type="match status" value="1"/>
</dbReference>
<dbReference type="Proteomes" id="UP000585474">
    <property type="component" value="Unassembled WGS sequence"/>
</dbReference>
<comment type="caution">
    <text evidence="3">The sequence shown here is derived from an EMBL/GenBank/DDBJ whole genome shotgun (WGS) entry which is preliminary data.</text>
</comment>
<evidence type="ECO:0000259" key="2">
    <source>
        <dbReference type="Pfam" id="PF03732"/>
    </source>
</evidence>
<keyword evidence="4" id="KW-1185">Reference proteome</keyword>
<accession>A0A7J0G6Y8</accession>
<dbReference type="PANTHER" id="PTHR33223:SF10">
    <property type="entry name" value="AMINOTRANSFERASE-LIKE PLANT MOBILE DOMAIN-CONTAINING PROTEIN"/>
    <property type="match status" value="1"/>
</dbReference>
<evidence type="ECO:0000313" key="4">
    <source>
        <dbReference type="Proteomes" id="UP000585474"/>
    </source>
</evidence>
<feature type="domain" description="Retrotransposon gag" evidence="2">
    <location>
        <begin position="190"/>
        <end position="278"/>
    </location>
</feature>